<feature type="transmembrane region" description="Helical" evidence="6">
    <location>
        <begin position="137"/>
        <end position="160"/>
    </location>
</feature>
<organism evidence="7 8">
    <name type="scientific">Dermatophagoides farinae</name>
    <name type="common">American house dust mite</name>
    <dbReference type="NCBI Taxonomy" id="6954"/>
    <lineage>
        <taxon>Eukaryota</taxon>
        <taxon>Metazoa</taxon>
        <taxon>Ecdysozoa</taxon>
        <taxon>Arthropoda</taxon>
        <taxon>Chelicerata</taxon>
        <taxon>Arachnida</taxon>
        <taxon>Acari</taxon>
        <taxon>Acariformes</taxon>
        <taxon>Sarcoptiformes</taxon>
        <taxon>Astigmata</taxon>
        <taxon>Psoroptidia</taxon>
        <taxon>Analgoidea</taxon>
        <taxon>Pyroglyphidae</taxon>
        <taxon>Dermatophagoidinae</taxon>
        <taxon>Dermatophagoides</taxon>
    </lineage>
</organism>
<dbReference type="Pfam" id="PF07114">
    <property type="entry name" value="TMEM126"/>
    <property type="match status" value="1"/>
</dbReference>
<protein>
    <submittedName>
        <fullName evidence="7">Uncharacterized protein</fullName>
    </submittedName>
</protein>
<dbReference type="EMBL" id="ASGP02000004">
    <property type="protein sequence ID" value="KAH9510947.1"/>
    <property type="molecule type" value="Genomic_DNA"/>
</dbReference>
<proteinExistence type="predicted"/>
<comment type="caution">
    <text evidence="7">The sequence shown here is derived from an EMBL/GenBank/DDBJ whole genome shotgun (WGS) entry which is preliminary data.</text>
</comment>
<accession>A0A922HU18</accession>
<comment type="subcellular location">
    <subcellularLocation>
        <location evidence="1">Mitochondrion membrane</location>
        <topology evidence="1">Multi-pass membrane protein</topology>
    </subcellularLocation>
</comment>
<keyword evidence="3 6" id="KW-1133">Transmembrane helix</keyword>
<keyword evidence="4" id="KW-0496">Mitochondrion</keyword>
<dbReference type="InterPro" id="IPR009801">
    <property type="entry name" value="TMEM126"/>
</dbReference>
<keyword evidence="2 6" id="KW-0812">Transmembrane</keyword>
<gene>
    <name evidence="7" type="ORF">DERF_009437</name>
</gene>
<name>A0A922HU18_DERFA</name>
<evidence type="ECO:0000256" key="1">
    <source>
        <dbReference type="ARBA" id="ARBA00004225"/>
    </source>
</evidence>
<dbReference type="AlphaFoldDB" id="A0A922HU18"/>
<evidence type="ECO:0000256" key="3">
    <source>
        <dbReference type="ARBA" id="ARBA00022989"/>
    </source>
</evidence>
<evidence type="ECO:0000256" key="5">
    <source>
        <dbReference type="ARBA" id="ARBA00023136"/>
    </source>
</evidence>
<reference evidence="7" key="2">
    <citation type="journal article" date="2022" name="Res Sq">
        <title>Comparative Genomics Reveals Insights into the Divergent Evolution of Astigmatic Mites and Household Pest Adaptations.</title>
        <authorList>
            <person name="Xiong Q."/>
            <person name="Wan A.T.-Y."/>
            <person name="Liu X.-Y."/>
            <person name="Fung C.S.-H."/>
            <person name="Xiao X."/>
            <person name="Malainual N."/>
            <person name="Hou J."/>
            <person name="Wang L."/>
            <person name="Wang M."/>
            <person name="Yang K."/>
            <person name="Cui Y."/>
            <person name="Leung E."/>
            <person name="Nong W."/>
            <person name="Shin S.-K."/>
            <person name="Au S."/>
            <person name="Jeong K.Y."/>
            <person name="Chew F.T."/>
            <person name="Hui J."/>
            <person name="Leung T.F."/>
            <person name="Tungtrongchitr A."/>
            <person name="Zhong N."/>
            <person name="Liu Z."/>
            <person name="Tsui S."/>
        </authorList>
    </citation>
    <scope>NUCLEOTIDE SEQUENCE</scope>
    <source>
        <strain evidence="7">Derf</strain>
        <tissue evidence="7">Whole organism</tissue>
    </source>
</reference>
<sequence length="245" mass="28443">MNSSSSSSSIDRNLLKQIVQQSSIYRSCPFWPNEPDYLKRLNKFWQISAHYDWKETWAVEHDNKFYCSLNVISNIAIGNQIRRFFGLTRRNIALVSTMGPVLAFSTIMGTAIHLVFITGPILANPIENHNKQIIRSTLSHLITSVLYPIVFITGSSLYYATKFLTQPIPDDMGIRPESRKYVWEKFIKQMFIKNRRSWSILTVVNVIAAFTLTTMQSQQTQQLFCQEHKKYRDAQMEQTIGTQFE</sequence>
<reference evidence="7" key="1">
    <citation type="submission" date="2013-05" db="EMBL/GenBank/DDBJ databases">
        <authorList>
            <person name="Yim A.K.Y."/>
            <person name="Chan T.F."/>
            <person name="Ji K.M."/>
            <person name="Liu X.Y."/>
            <person name="Zhou J.W."/>
            <person name="Li R.Q."/>
            <person name="Yang K.Y."/>
            <person name="Li J."/>
            <person name="Li M."/>
            <person name="Law P.T.W."/>
            <person name="Wu Y.L."/>
            <person name="Cai Z.L."/>
            <person name="Qin H."/>
            <person name="Bao Y."/>
            <person name="Leung R.K.K."/>
            <person name="Ng P.K.S."/>
            <person name="Zou J."/>
            <person name="Zhong X.J."/>
            <person name="Ran P.X."/>
            <person name="Zhong N.S."/>
            <person name="Liu Z.G."/>
            <person name="Tsui S.K.W."/>
        </authorList>
    </citation>
    <scope>NUCLEOTIDE SEQUENCE</scope>
    <source>
        <strain evidence="7">Derf</strain>
        <tissue evidence="7">Whole organism</tissue>
    </source>
</reference>
<evidence type="ECO:0000256" key="6">
    <source>
        <dbReference type="SAM" id="Phobius"/>
    </source>
</evidence>
<keyword evidence="8" id="KW-1185">Reference proteome</keyword>
<evidence type="ECO:0000256" key="2">
    <source>
        <dbReference type="ARBA" id="ARBA00022692"/>
    </source>
</evidence>
<feature type="transmembrane region" description="Helical" evidence="6">
    <location>
        <begin position="198"/>
        <end position="215"/>
    </location>
</feature>
<evidence type="ECO:0000313" key="8">
    <source>
        <dbReference type="Proteomes" id="UP000790347"/>
    </source>
</evidence>
<evidence type="ECO:0000256" key="4">
    <source>
        <dbReference type="ARBA" id="ARBA00023128"/>
    </source>
</evidence>
<keyword evidence="5 6" id="KW-0472">Membrane</keyword>
<dbReference type="Proteomes" id="UP000790347">
    <property type="component" value="Unassembled WGS sequence"/>
</dbReference>
<evidence type="ECO:0000313" key="7">
    <source>
        <dbReference type="EMBL" id="KAH9510947.1"/>
    </source>
</evidence>
<dbReference type="GO" id="GO:0031966">
    <property type="term" value="C:mitochondrial membrane"/>
    <property type="evidence" value="ECO:0007669"/>
    <property type="project" value="UniProtKB-SubCell"/>
</dbReference>
<feature type="transmembrane region" description="Helical" evidence="6">
    <location>
        <begin position="92"/>
        <end position="117"/>
    </location>
</feature>